<evidence type="ECO:0000313" key="2">
    <source>
        <dbReference type="EMBL" id="BAY53690.1"/>
    </source>
</evidence>
<name>A0A1Z4JAE2_LEPBY</name>
<gene>
    <name evidence="2" type="ORF">NIES2135_05000</name>
</gene>
<sequence length="98" mass="11085">MLTLLMASMFGAYISRRITFHVDDFDQATATLDYKTIWENIVAFFTAISFVCNWAISTGRKTRNYFNNVLSPWLEGFGISIKSPTLQLPALPATVQLD</sequence>
<keyword evidence="1" id="KW-0472">Membrane</keyword>
<keyword evidence="1" id="KW-1133">Transmembrane helix</keyword>
<evidence type="ECO:0000256" key="1">
    <source>
        <dbReference type="SAM" id="Phobius"/>
    </source>
</evidence>
<dbReference type="AlphaFoldDB" id="A0A1Z4JAE2"/>
<protein>
    <submittedName>
        <fullName evidence="2">Uncharacterized protein</fullName>
    </submittedName>
</protein>
<reference evidence="2 3" key="1">
    <citation type="submission" date="2017-06" db="EMBL/GenBank/DDBJ databases">
        <title>Genome sequencing of cyanobaciteial culture collection at National Institute for Environmental Studies (NIES).</title>
        <authorList>
            <person name="Hirose Y."/>
            <person name="Shimura Y."/>
            <person name="Fujisawa T."/>
            <person name="Nakamura Y."/>
            <person name="Kawachi M."/>
        </authorList>
    </citation>
    <scope>NUCLEOTIDE SEQUENCE [LARGE SCALE GENOMIC DNA]</scope>
    <source>
        <strain evidence="2 3">NIES-2135</strain>
    </source>
</reference>
<feature type="transmembrane region" description="Helical" evidence="1">
    <location>
        <begin position="37"/>
        <end position="56"/>
    </location>
</feature>
<dbReference type="Proteomes" id="UP000217895">
    <property type="component" value="Chromosome"/>
</dbReference>
<organism evidence="2 3">
    <name type="scientific">Leptolyngbya boryana NIES-2135</name>
    <dbReference type="NCBI Taxonomy" id="1973484"/>
    <lineage>
        <taxon>Bacteria</taxon>
        <taxon>Bacillati</taxon>
        <taxon>Cyanobacteriota</taxon>
        <taxon>Cyanophyceae</taxon>
        <taxon>Leptolyngbyales</taxon>
        <taxon>Leptolyngbyaceae</taxon>
        <taxon>Leptolyngbya group</taxon>
        <taxon>Leptolyngbya</taxon>
    </lineage>
</organism>
<dbReference type="EMBL" id="AP018203">
    <property type="protein sequence ID" value="BAY53690.1"/>
    <property type="molecule type" value="Genomic_DNA"/>
</dbReference>
<keyword evidence="3" id="KW-1185">Reference proteome</keyword>
<evidence type="ECO:0000313" key="3">
    <source>
        <dbReference type="Proteomes" id="UP000217895"/>
    </source>
</evidence>
<keyword evidence="1" id="KW-0812">Transmembrane</keyword>
<accession>A0A1Z4JAE2</accession>
<proteinExistence type="predicted"/>